<dbReference type="eggNOG" id="ENOG502RT6U">
    <property type="taxonomic scope" value="Eukaryota"/>
</dbReference>
<sequence length="274" mass="33260">MEEEDIYYWRKHSRPSPNQDHIRHSLAEYVLHPLKIRASILKSIYIPIPSDHLQSEYSDFQPNILYSLNRKRRWEAEDSIGVDLLEELTQLNKGWRVTVVERKQARNYEFPLCFAAAFYLYSHYFEDLYPVLKFCYLNNNKEYKEKSARKQMYKHFLGQMNNFEESDDDPIAAYNFLRPPANIVTLMKKRFQSRDYNSRGWQRDGYWNRLDRKKDRYIQLRYEELENLDGGVWNDGLDNNVEEVKVKYYNLEDYLVEKFVMVKKRRSGKKRLSN</sequence>
<dbReference type="HOGENOM" id="CLU_076183_0_0_1"/>
<dbReference type="Proteomes" id="UP000008281">
    <property type="component" value="Unassembled WGS sequence"/>
</dbReference>
<dbReference type="RefSeq" id="XP_003095721.2">
    <property type="nucleotide sequence ID" value="XM_003095673.2"/>
</dbReference>
<evidence type="ECO:0000313" key="1">
    <source>
        <dbReference type="EMBL" id="EFO88438.1"/>
    </source>
</evidence>
<keyword evidence="2" id="KW-1185">Reference proteome</keyword>
<dbReference type="InParanoid" id="E3N770"/>
<dbReference type="AlphaFoldDB" id="E3N770"/>
<name>E3N770_CAERE</name>
<organism evidence="2">
    <name type="scientific">Caenorhabditis remanei</name>
    <name type="common">Caenorhabditis vulgaris</name>
    <dbReference type="NCBI Taxonomy" id="31234"/>
    <lineage>
        <taxon>Eukaryota</taxon>
        <taxon>Metazoa</taxon>
        <taxon>Ecdysozoa</taxon>
        <taxon>Nematoda</taxon>
        <taxon>Chromadorea</taxon>
        <taxon>Rhabditida</taxon>
        <taxon>Rhabditina</taxon>
        <taxon>Rhabditomorpha</taxon>
        <taxon>Rhabditoidea</taxon>
        <taxon>Rhabditidae</taxon>
        <taxon>Peloderinae</taxon>
        <taxon>Caenorhabditis</taxon>
    </lineage>
</organism>
<gene>
    <name evidence="1" type="ORF">CRE_10547</name>
</gene>
<accession>E3N770</accession>
<dbReference type="EMBL" id="DS268546">
    <property type="protein sequence ID" value="EFO88438.1"/>
    <property type="molecule type" value="Genomic_DNA"/>
</dbReference>
<dbReference type="KEGG" id="crq:GCK72_016523"/>
<proteinExistence type="predicted"/>
<reference evidence="1" key="1">
    <citation type="submission" date="2007-07" db="EMBL/GenBank/DDBJ databases">
        <title>PCAP assembly of the Caenorhabditis remanei genome.</title>
        <authorList>
            <consortium name="The Caenorhabditis remanei Sequencing Consortium"/>
            <person name="Wilson R.K."/>
        </authorList>
    </citation>
    <scope>NUCLEOTIDE SEQUENCE [LARGE SCALE GENOMIC DNA]</scope>
    <source>
        <strain evidence="1">PB4641</strain>
    </source>
</reference>
<dbReference type="OrthoDB" id="5869057at2759"/>
<dbReference type="GeneID" id="9813269"/>
<protein>
    <submittedName>
        <fullName evidence="1">Uncharacterized protein</fullName>
    </submittedName>
</protein>
<evidence type="ECO:0000313" key="2">
    <source>
        <dbReference type="Proteomes" id="UP000008281"/>
    </source>
</evidence>
<dbReference type="CTD" id="9813269"/>